<evidence type="ECO:0000256" key="2">
    <source>
        <dbReference type="SAM" id="Phobius"/>
    </source>
</evidence>
<proteinExistence type="predicted"/>
<sequence>MAQNTTNPKPDQAKGKNIPAKRSFIKDDFPLIRKALIVLIASLLLSTALVIAGRTILAKQQDDMAQTQGQRNDANNKRRQAENDKQEIQDYQPKFVSLRERGFVGEERRLDWIEHIQHIRESRKLLPITYEISAQQVFQVGQEVPIGDLELRGSKMTFQMKLLHEGDLLNFLDDLKHKGFYTAQECLVKRAGLEPESAYLPLIAECSIYWLTLGEQAVSPEQIPQ</sequence>
<keyword evidence="2" id="KW-0812">Transmembrane</keyword>
<dbReference type="KEGG" id="sdr:SCD_n00568"/>
<evidence type="ECO:0000313" key="3">
    <source>
        <dbReference type="EMBL" id="BAN34415.1"/>
    </source>
</evidence>
<dbReference type="STRING" id="1163617.SCD_n00568"/>
<protein>
    <recommendedName>
        <fullName evidence="5">Transmembrane protein</fullName>
    </recommendedName>
</protein>
<feature type="region of interest" description="Disordered" evidence="1">
    <location>
        <begin position="62"/>
        <end position="86"/>
    </location>
</feature>
<dbReference type="Proteomes" id="UP000015559">
    <property type="component" value="Chromosome"/>
</dbReference>
<gene>
    <name evidence="3" type="ORF">SCD_n00568</name>
</gene>
<evidence type="ECO:0008006" key="5">
    <source>
        <dbReference type="Google" id="ProtNLM"/>
    </source>
</evidence>
<evidence type="ECO:0000313" key="4">
    <source>
        <dbReference type="Proteomes" id="UP000015559"/>
    </source>
</evidence>
<keyword evidence="2" id="KW-0472">Membrane</keyword>
<feature type="compositionally biased region" description="Polar residues" evidence="1">
    <location>
        <begin position="63"/>
        <end position="73"/>
    </location>
</feature>
<dbReference type="EMBL" id="AP013066">
    <property type="protein sequence ID" value="BAN34415.1"/>
    <property type="molecule type" value="Genomic_DNA"/>
</dbReference>
<evidence type="ECO:0000256" key="1">
    <source>
        <dbReference type="SAM" id="MobiDB-lite"/>
    </source>
</evidence>
<accession>S6A9N4</accession>
<keyword evidence="4" id="KW-1185">Reference proteome</keyword>
<organism evidence="3 4">
    <name type="scientific">Sulfuricella denitrificans (strain DSM 22764 / NBRC 105220 / skB26)</name>
    <dbReference type="NCBI Taxonomy" id="1163617"/>
    <lineage>
        <taxon>Bacteria</taxon>
        <taxon>Pseudomonadati</taxon>
        <taxon>Pseudomonadota</taxon>
        <taxon>Betaproteobacteria</taxon>
        <taxon>Nitrosomonadales</taxon>
        <taxon>Sulfuricellaceae</taxon>
        <taxon>Sulfuricella</taxon>
    </lineage>
</organism>
<dbReference type="RefSeq" id="WP_009206637.1">
    <property type="nucleotide sequence ID" value="NC_022357.1"/>
</dbReference>
<dbReference type="HOGENOM" id="CLU_112410_0_0_4"/>
<dbReference type="AlphaFoldDB" id="S6A9N4"/>
<keyword evidence="2" id="KW-1133">Transmembrane helix</keyword>
<reference evidence="3 4" key="1">
    <citation type="journal article" date="2012" name="Appl. Environ. Microbiol.">
        <title>Draft genome sequence of a psychrotolerant sulfur-oxidizing bacterium, Sulfuricella denitrificans skB26, and proteomic insights into cold adaptation.</title>
        <authorList>
            <person name="Watanabe T."/>
            <person name="Kojima H."/>
            <person name="Fukui M."/>
        </authorList>
    </citation>
    <scope>NUCLEOTIDE SEQUENCE [LARGE SCALE GENOMIC DNA]</scope>
    <source>
        <strain evidence="4">skB26</strain>
    </source>
</reference>
<feature type="compositionally biased region" description="Basic and acidic residues" evidence="1">
    <location>
        <begin position="74"/>
        <end position="86"/>
    </location>
</feature>
<dbReference type="OrthoDB" id="8527869at2"/>
<dbReference type="eggNOG" id="ENOG50331BH">
    <property type="taxonomic scope" value="Bacteria"/>
</dbReference>
<name>S6A9N4_SULDS</name>
<feature type="transmembrane region" description="Helical" evidence="2">
    <location>
        <begin position="35"/>
        <end position="57"/>
    </location>
</feature>